<organism evidence="2 3">
    <name type="scientific">Caulobacter vibrioides OR37</name>
    <dbReference type="NCBI Taxonomy" id="1292034"/>
    <lineage>
        <taxon>Bacteria</taxon>
        <taxon>Pseudomonadati</taxon>
        <taxon>Pseudomonadota</taxon>
        <taxon>Alphaproteobacteria</taxon>
        <taxon>Caulobacterales</taxon>
        <taxon>Caulobacteraceae</taxon>
        <taxon>Caulobacter</taxon>
    </lineage>
</organism>
<dbReference type="EMBL" id="APMP01000015">
    <property type="protein sequence ID" value="ENZ81568.1"/>
    <property type="molecule type" value="Genomic_DNA"/>
</dbReference>
<dbReference type="Gene3D" id="3.40.960.10">
    <property type="entry name" value="VSR Endonuclease"/>
    <property type="match status" value="1"/>
</dbReference>
<evidence type="ECO:0000259" key="1">
    <source>
        <dbReference type="Pfam" id="PF04480"/>
    </source>
</evidence>
<dbReference type="InterPro" id="IPR011335">
    <property type="entry name" value="Restrct_endonuc-II-like"/>
</dbReference>
<dbReference type="eggNOG" id="COG2852">
    <property type="taxonomic scope" value="Bacteria"/>
</dbReference>
<feature type="domain" description="DUF559" evidence="1">
    <location>
        <begin position="1"/>
        <end position="100"/>
    </location>
</feature>
<dbReference type="STRING" id="1292034.OR37_02506"/>
<dbReference type="OrthoDB" id="9798754at2"/>
<dbReference type="InterPro" id="IPR047216">
    <property type="entry name" value="Endonuclease_DUF559_bact"/>
</dbReference>
<sequence length="118" mass="13330">MRREPTLAEKLFWKALRKVEIPGSHFRRQAPFGPYIVDFVCHRHRLIVEVDGAVHDLDHIAARDLERQTWLEGRGYRVIRVPNSQAINDPYSAIEKILALVGADTPTPNPSPQGGGEP</sequence>
<proteinExistence type="predicted"/>
<dbReference type="CDD" id="cd01038">
    <property type="entry name" value="Endonuclease_DUF559"/>
    <property type="match status" value="1"/>
</dbReference>
<evidence type="ECO:0000313" key="2">
    <source>
        <dbReference type="EMBL" id="ENZ81568.1"/>
    </source>
</evidence>
<evidence type="ECO:0000313" key="3">
    <source>
        <dbReference type="Proteomes" id="UP000013063"/>
    </source>
</evidence>
<dbReference type="PANTHER" id="PTHR38590:SF1">
    <property type="entry name" value="BLL0828 PROTEIN"/>
    <property type="match status" value="1"/>
</dbReference>
<dbReference type="InterPro" id="IPR007569">
    <property type="entry name" value="DUF559"/>
</dbReference>
<dbReference type="AlphaFoldDB" id="R0E7U2"/>
<gene>
    <name evidence="2" type="ORF">OR37_02506</name>
</gene>
<dbReference type="Proteomes" id="UP000013063">
    <property type="component" value="Unassembled WGS sequence"/>
</dbReference>
<keyword evidence="3" id="KW-1185">Reference proteome</keyword>
<reference evidence="2 3" key="1">
    <citation type="journal article" date="2013" name="Genome Announc.">
        <title>Draft Genome Sequence for Caulobacter sp. Strain OR37, a Bacterium Tolerant to Heavy Metals.</title>
        <authorList>
            <person name="Utturkar S.M."/>
            <person name="Bollmann A."/>
            <person name="Brzoska R.M."/>
            <person name="Klingeman D.M."/>
            <person name="Epstein S.E."/>
            <person name="Palumbo A.V."/>
            <person name="Brown S.D."/>
        </authorList>
    </citation>
    <scope>NUCLEOTIDE SEQUENCE [LARGE SCALE GENOMIC DNA]</scope>
    <source>
        <strain evidence="2 3">OR37</strain>
    </source>
</reference>
<dbReference type="Pfam" id="PF04480">
    <property type="entry name" value="DUF559"/>
    <property type="match status" value="1"/>
</dbReference>
<dbReference type="PANTHER" id="PTHR38590">
    <property type="entry name" value="BLL0828 PROTEIN"/>
    <property type="match status" value="1"/>
</dbReference>
<dbReference type="PATRIC" id="fig|1292034.3.peg.2489"/>
<protein>
    <recommendedName>
        <fullName evidence="1">DUF559 domain-containing protein</fullName>
    </recommendedName>
</protein>
<comment type="caution">
    <text evidence="2">The sequence shown here is derived from an EMBL/GenBank/DDBJ whole genome shotgun (WGS) entry which is preliminary data.</text>
</comment>
<accession>R0E7U2</accession>
<name>R0E7U2_CAUVI</name>
<dbReference type="SUPFAM" id="SSF52980">
    <property type="entry name" value="Restriction endonuclease-like"/>
    <property type="match status" value="1"/>
</dbReference>